<name>A0A4Z0MMQ5_9BACT</name>
<dbReference type="Proteomes" id="UP000298284">
    <property type="component" value="Unassembled WGS sequence"/>
</dbReference>
<reference evidence="1 2" key="1">
    <citation type="submission" date="2019-04" db="EMBL/GenBank/DDBJ databases">
        <authorList>
            <person name="Feng G."/>
            <person name="Zhang J."/>
            <person name="Zhu H."/>
        </authorList>
    </citation>
    <scope>NUCLEOTIDE SEQUENCE [LARGE SCALE GENOMIC DNA]</scope>
    <source>
        <strain evidence="1 2">JCM 19491</strain>
    </source>
</reference>
<evidence type="ECO:0000313" key="1">
    <source>
        <dbReference type="EMBL" id="TGD81172.1"/>
    </source>
</evidence>
<organism evidence="1 2">
    <name type="scientific">Hymenobacter wooponensis</name>
    <dbReference type="NCBI Taxonomy" id="1525360"/>
    <lineage>
        <taxon>Bacteria</taxon>
        <taxon>Pseudomonadati</taxon>
        <taxon>Bacteroidota</taxon>
        <taxon>Cytophagia</taxon>
        <taxon>Cytophagales</taxon>
        <taxon>Hymenobacteraceae</taxon>
        <taxon>Hymenobacter</taxon>
    </lineage>
</organism>
<dbReference type="AlphaFoldDB" id="A0A4Z0MMQ5"/>
<keyword evidence="2" id="KW-1185">Reference proteome</keyword>
<dbReference type="EMBL" id="SRKZ01000002">
    <property type="protein sequence ID" value="TGD81172.1"/>
    <property type="molecule type" value="Genomic_DNA"/>
</dbReference>
<sequence length="135" mass="15395">MHLVAYRPEYRIYLDTRLNMLLYEQLEEMTFAKQLPYYLGDWERALEQVQPSFTVLYDVRRTLGPNTDLLPTFFRSYGLMLAAGIAMLAEVYPAGLAPTPVNRILSQLFALPTRQFTDVTAAEDFLLGYGTSVAS</sequence>
<gene>
    <name evidence="1" type="ORF">EU557_06270</name>
</gene>
<protein>
    <submittedName>
        <fullName evidence="1">Uncharacterized protein</fullName>
    </submittedName>
</protein>
<evidence type="ECO:0000313" key="2">
    <source>
        <dbReference type="Proteomes" id="UP000298284"/>
    </source>
</evidence>
<comment type="caution">
    <text evidence="1">The sequence shown here is derived from an EMBL/GenBank/DDBJ whole genome shotgun (WGS) entry which is preliminary data.</text>
</comment>
<accession>A0A4Z0MMQ5</accession>
<proteinExistence type="predicted"/>
<dbReference type="RefSeq" id="WP_135529582.1">
    <property type="nucleotide sequence ID" value="NZ_SRKZ01000002.1"/>
</dbReference>
<dbReference type="OrthoDB" id="962520at2"/>